<reference evidence="4 5" key="1">
    <citation type="submission" date="2023-03" db="EMBL/GenBank/DDBJ databases">
        <title>High-quality genome of Scylla paramamosain provides insights in environmental adaptation.</title>
        <authorList>
            <person name="Zhang L."/>
        </authorList>
    </citation>
    <scope>NUCLEOTIDE SEQUENCE [LARGE SCALE GENOMIC DNA]</scope>
    <source>
        <strain evidence="4">LZ_2023a</strain>
        <tissue evidence="4">Muscle</tissue>
    </source>
</reference>
<dbReference type="AlphaFoldDB" id="A0AAW0TQH9"/>
<dbReference type="PROSITE" id="PS51549">
    <property type="entry name" value="DM13"/>
    <property type="match status" value="1"/>
</dbReference>
<dbReference type="InterPro" id="IPR052126">
    <property type="entry name" value="Spindle_Org/Thrombomodulin"/>
</dbReference>
<dbReference type="InterPro" id="IPR019545">
    <property type="entry name" value="DM13_domain"/>
</dbReference>
<comment type="caution">
    <text evidence="4">The sequence shown here is derived from an EMBL/GenBank/DDBJ whole genome shotgun (WGS) entry which is preliminary data.</text>
</comment>
<feature type="compositionally biased region" description="Polar residues" evidence="2">
    <location>
        <begin position="193"/>
        <end position="211"/>
    </location>
</feature>
<protein>
    <recommendedName>
        <fullName evidence="3">DM13 domain-containing protein</fullName>
    </recommendedName>
</protein>
<keyword evidence="1" id="KW-0677">Repeat</keyword>
<proteinExistence type="predicted"/>
<sequence>MRYTPFPSSSLPPPPPFSTTTTTTTIQDVTQASADIATGLAALGEGRRHSDKKEIYKGTYVGKLSTLEHKVSGDVYCVNNITIYIENFTYDGEAPDAFFFAGNRDETPSNRGFIIPDERSRRFGIDFGHVKVLRDLVKPAPQVATGLRSDKPRLTSKSVSIPDTHTIELEDFTFDGTVADAIFVMGSGDKDSSGAQVPNERGSTQPLSKYSSRTLRLEIPDEFKGQPMQYFGVWSPTKGMLASVTFDPDVPVPPALSSLR</sequence>
<gene>
    <name evidence="4" type="ORF">O3P69_012864</name>
</gene>
<evidence type="ECO:0000256" key="2">
    <source>
        <dbReference type="SAM" id="MobiDB-lite"/>
    </source>
</evidence>
<accession>A0AAW0TQH9</accession>
<evidence type="ECO:0000256" key="1">
    <source>
        <dbReference type="ARBA" id="ARBA00022737"/>
    </source>
</evidence>
<name>A0AAW0TQH9_SCYPA</name>
<dbReference type="PANTHER" id="PTHR24036">
    <property type="entry name" value="SKELETOR-RELATED"/>
    <property type="match status" value="1"/>
</dbReference>
<evidence type="ECO:0000313" key="4">
    <source>
        <dbReference type="EMBL" id="KAK8389939.1"/>
    </source>
</evidence>
<dbReference type="Proteomes" id="UP001487740">
    <property type="component" value="Unassembled WGS sequence"/>
</dbReference>
<dbReference type="EMBL" id="JARAKH010000026">
    <property type="protein sequence ID" value="KAK8389939.1"/>
    <property type="molecule type" value="Genomic_DNA"/>
</dbReference>
<feature type="domain" description="DM13" evidence="3">
    <location>
        <begin position="58"/>
        <end position="184"/>
    </location>
</feature>
<evidence type="ECO:0000259" key="3">
    <source>
        <dbReference type="PROSITE" id="PS51549"/>
    </source>
</evidence>
<evidence type="ECO:0000313" key="5">
    <source>
        <dbReference type="Proteomes" id="UP001487740"/>
    </source>
</evidence>
<keyword evidence="5" id="KW-1185">Reference proteome</keyword>
<dbReference type="SMART" id="SM00686">
    <property type="entry name" value="DM13"/>
    <property type="match status" value="2"/>
</dbReference>
<dbReference type="Pfam" id="PF10517">
    <property type="entry name" value="DM13"/>
    <property type="match status" value="2"/>
</dbReference>
<feature type="region of interest" description="Disordered" evidence="2">
    <location>
        <begin position="189"/>
        <end position="211"/>
    </location>
</feature>
<dbReference type="PANTHER" id="PTHR24036:SF5">
    <property type="entry name" value="THROMBOMODULIN"/>
    <property type="match status" value="1"/>
</dbReference>
<feature type="region of interest" description="Disordered" evidence="2">
    <location>
        <begin position="1"/>
        <end position="21"/>
    </location>
</feature>
<organism evidence="4 5">
    <name type="scientific">Scylla paramamosain</name>
    <name type="common">Mud crab</name>
    <dbReference type="NCBI Taxonomy" id="85552"/>
    <lineage>
        <taxon>Eukaryota</taxon>
        <taxon>Metazoa</taxon>
        <taxon>Ecdysozoa</taxon>
        <taxon>Arthropoda</taxon>
        <taxon>Crustacea</taxon>
        <taxon>Multicrustacea</taxon>
        <taxon>Malacostraca</taxon>
        <taxon>Eumalacostraca</taxon>
        <taxon>Eucarida</taxon>
        <taxon>Decapoda</taxon>
        <taxon>Pleocyemata</taxon>
        <taxon>Brachyura</taxon>
        <taxon>Eubrachyura</taxon>
        <taxon>Portunoidea</taxon>
        <taxon>Portunidae</taxon>
        <taxon>Portuninae</taxon>
        <taxon>Scylla</taxon>
    </lineage>
</organism>